<dbReference type="GeneID" id="64142799"/>
<feature type="domain" description="N-acetyltransferase" evidence="1">
    <location>
        <begin position="7"/>
        <end position="153"/>
    </location>
</feature>
<dbReference type="GO" id="GO:0016747">
    <property type="term" value="F:acyltransferase activity, transferring groups other than amino-acyl groups"/>
    <property type="evidence" value="ECO:0007669"/>
    <property type="project" value="InterPro"/>
</dbReference>
<dbReference type="AlphaFoldDB" id="A0A069J8Y4"/>
<evidence type="ECO:0000259" key="1">
    <source>
        <dbReference type="PROSITE" id="PS51186"/>
    </source>
</evidence>
<accession>A0A2A5JCH7</accession>
<dbReference type="PROSITE" id="PS51186">
    <property type="entry name" value="GNAT"/>
    <property type="match status" value="1"/>
</dbReference>
<comment type="caution">
    <text evidence="3">The sequence shown here is derived from an EMBL/GenBank/DDBJ whole genome shotgun (WGS) entry which is preliminary data.</text>
</comment>
<evidence type="ECO:0000313" key="2">
    <source>
        <dbReference type="EMBL" id="MDE8649163.1"/>
    </source>
</evidence>
<dbReference type="PANTHER" id="PTHR41700">
    <property type="entry name" value="GCN5-RELATED N-ACETYLTRANSFERASE"/>
    <property type="match status" value="1"/>
</dbReference>
<dbReference type="Proteomes" id="UP001217325">
    <property type="component" value="Unassembled WGS sequence"/>
</dbReference>
<protein>
    <submittedName>
        <fullName evidence="3">GNAT family N-acetyltransferase</fullName>
        <ecNumber evidence="2">2.3.1.-</ecNumber>
    </submittedName>
</protein>
<dbReference type="PANTHER" id="PTHR41700:SF1">
    <property type="entry name" value="N-ACETYLTRANSFERASE DOMAIN-CONTAINING PROTEIN"/>
    <property type="match status" value="1"/>
</dbReference>
<organism evidence="3 4">
    <name type="scientific">Rhodococcus qingshengii</name>
    <dbReference type="NCBI Taxonomy" id="334542"/>
    <lineage>
        <taxon>Bacteria</taxon>
        <taxon>Bacillati</taxon>
        <taxon>Actinomycetota</taxon>
        <taxon>Actinomycetes</taxon>
        <taxon>Mycobacteriales</taxon>
        <taxon>Nocardiaceae</taxon>
        <taxon>Rhodococcus</taxon>
        <taxon>Rhodococcus erythropolis group</taxon>
    </lineage>
</organism>
<evidence type="ECO:0000313" key="3">
    <source>
        <dbReference type="EMBL" id="PCK27066.1"/>
    </source>
</evidence>
<dbReference type="EMBL" id="JARDXE010000024">
    <property type="protein sequence ID" value="MDE8649163.1"/>
    <property type="molecule type" value="Genomic_DNA"/>
</dbReference>
<dbReference type="EC" id="2.3.1.-" evidence="2"/>
<dbReference type="InterPro" id="IPR038764">
    <property type="entry name" value="GNAT_N_AcTrfase_prd"/>
</dbReference>
<gene>
    <name evidence="3" type="ORF">CHR55_12645</name>
    <name evidence="2" type="ORF">PXH69_29740</name>
</gene>
<keyword evidence="3" id="KW-0808">Transferase</keyword>
<dbReference type="InterPro" id="IPR000182">
    <property type="entry name" value="GNAT_dom"/>
</dbReference>
<keyword evidence="2" id="KW-0012">Acyltransferase</keyword>
<evidence type="ECO:0000313" key="4">
    <source>
        <dbReference type="Proteomes" id="UP000230886"/>
    </source>
</evidence>
<dbReference type="EMBL" id="NOVD01000006">
    <property type="protein sequence ID" value="PCK27066.1"/>
    <property type="molecule type" value="Genomic_DNA"/>
</dbReference>
<sequence>MSKSKAVEFRELVDTREIADLSAVFDEIWATSPGPAHFGTAMLVALHHGGHYVVGAFSEGEMIGGCVGFFVEPLGEVLHSHIAGVLPGHAGKGIGRALKHHQRDWCIERGVRTIRWTFDPLVARNAYFNIQRLGAEPAEYNPDFYGSMADGINAGDASDRMLVSWDLDVDGSPSSTVAVNDTFKVLQPTEDGTPRMLPIPPDCVDIAVGIPRDIEHLRTVDRASAFAWRHALREYLEPLIASKEWQSTGFDPSGYYMFTKICETTGEEQVHAH</sequence>
<dbReference type="InterPro" id="IPR016181">
    <property type="entry name" value="Acyl_CoA_acyltransferase"/>
</dbReference>
<dbReference type="RefSeq" id="WP_007731362.1">
    <property type="nucleotide sequence ID" value="NZ_AP023172.1"/>
</dbReference>
<dbReference type="Pfam" id="PF00583">
    <property type="entry name" value="Acetyltransf_1"/>
    <property type="match status" value="1"/>
</dbReference>
<dbReference type="Gene3D" id="3.40.630.30">
    <property type="match status" value="1"/>
</dbReference>
<dbReference type="CDD" id="cd04301">
    <property type="entry name" value="NAT_SF"/>
    <property type="match status" value="1"/>
</dbReference>
<dbReference type="SUPFAM" id="SSF55729">
    <property type="entry name" value="Acyl-CoA N-acyltransferases (Nat)"/>
    <property type="match status" value="1"/>
</dbReference>
<name>A0A069J8Y4_RHOSG</name>
<accession>A0A069J8Y4</accession>
<reference evidence="2" key="2">
    <citation type="submission" date="2023-02" db="EMBL/GenBank/DDBJ databases">
        <title>A novel hydrolase synthesized by Rhodococcus erythropolis HQ is responsible for the detoxification of Zearalenone.</title>
        <authorList>
            <person name="Hu J."/>
            <person name="Xu J."/>
        </authorList>
    </citation>
    <scope>NUCLEOTIDE SEQUENCE</scope>
    <source>
        <strain evidence="2">HQ</strain>
    </source>
</reference>
<proteinExistence type="predicted"/>
<reference evidence="3 4" key="1">
    <citation type="submission" date="2017-07" db="EMBL/GenBank/DDBJ databases">
        <title>Draft sequence of Rhodococcus enclensis 23b-28.</title>
        <authorList>
            <person name="Besaury L."/>
            <person name="Sancelme M."/>
            <person name="Amato P."/>
            <person name="Lallement A."/>
            <person name="Delort A.-M."/>
        </authorList>
    </citation>
    <scope>NUCLEOTIDE SEQUENCE [LARGE SCALE GENOMIC DNA]</scope>
    <source>
        <strain evidence="3 4">23b-28</strain>
    </source>
</reference>
<dbReference type="Proteomes" id="UP000230886">
    <property type="component" value="Unassembled WGS sequence"/>
</dbReference>